<keyword evidence="1" id="KW-0472">Membrane</keyword>
<feature type="transmembrane region" description="Helical" evidence="1">
    <location>
        <begin position="42"/>
        <end position="66"/>
    </location>
</feature>
<proteinExistence type="predicted"/>
<feature type="transmembrane region" description="Helical" evidence="1">
    <location>
        <begin position="12"/>
        <end position="36"/>
    </location>
</feature>
<gene>
    <name evidence="2" type="ORF">IEC33019_0351</name>
</gene>
<protein>
    <submittedName>
        <fullName evidence="2">Uncharacterized protein</fullName>
    </submittedName>
</protein>
<keyword evidence="1" id="KW-0812">Transmembrane</keyword>
<evidence type="ECO:0000313" key="2">
    <source>
        <dbReference type="EMBL" id="ANY85955.1"/>
    </source>
</evidence>
<dbReference type="EMBL" id="CP016634">
    <property type="protein sequence ID" value="ANY85955.1"/>
    <property type="molecule type" value="Genomic_DNA"/>
</dbReference>
<accession>A0A1B2F139</accession>
<evidence type="ECO:0000256" key="1">
    <source>
        <dbReference type="SAM" id="Phobius"/>
    </source>
</evidence>
<name>A0A1B2F139_PSEPU</name>
<keyword evidence="1" id="KW-1133">Transmembrane helix</keyword>
<dbReference type="AlphaFoldDB" id="A0A1B2F139"/>
<sequence length="81" mass="9103">MNQQISTLRLLLVLTYTAMYFAFSLAVLRFIAPALISGKSDILVIIGLALIAIWLIWSITLAYYLLTKRRAPAATTQEEDQ</sequence>
<dbReference type="RefSeq" id="WP_099592860.1">
    <property type="nucleotide sequence ID" value="NZ_CP016634.1"/>
</dbReference>
<reference evidence="2" key="1">
    <citation type="submission" date="2016-07" db="EMBL/GenBank/DDBJ databases">
        <title>New class B carbapenemase carried by novel plasmid in Pseudomonas putida enviromental strain in eastern Amazonia.</title>
        <authorList>
            <person name="Souza C.O."/>
            <person name="Lima K.V."/>
            <person name="Brasiliense D.M."/>
            <person name="Perez-Chaparro P.J."/>
            <person name="Mamizuka E.M."/>
            <person name="Lima M.O."/>
            <person name="Lima L.N."/>
            <person name="McCulloch J.A."/>
        </authorList>
    </citation>
    <scope>NUCLEOTIDE SEQUENCE [LARGE SCALE GENOMIC DNA]</scope>
    <source>
        <strain evidence="2">IEC33019</strain>
    </source>
</reference>
<organism evidence="2">
    <name type="scientific">Pseudomonas putida</name>
    <name type="common">Arthrobacter siderocapsulatus</name>
    <dbReference type="NCBI Taxonomy" id="303"/>
    <lineage>
        <taxon>Bacteria</taxon>
        <taxon>Pseudomonadati</taxon>
        <taxon>Pseudomonadota</taxon>
        <taxon>Gammaproteobacteria</taxon>
        <taxon>Pseudomonadales</taxon>
        <taxon>Pseudomonadaceae</taxon>
        <taxon>Pseudomonas</taxon>
    </lineage>
</organism>